<dbReference type="Gene3D" id="1.10.10.60">
    <property type="entry name" value="Homeodomain-like"/>
    <property type="match status" value="1"/>
</dbReference>
<comment type="similarity">
    <text evidence="1">Belongs to the SorC transcriptional regulatory family.</text>
</comment>
<dbReference type="Gene3D" id="3.40.50.1360">
    <property type="match status" value="1"/>
</dbReference>
<keyword evidence="4" id="KW-0804">Transcription</keyword>
<evidence type="ECO:0000313" key="6">
    <source>
        <dbReference type="EMBL" id="CAI3948947.1"/>
    </source>
</evidence>
<evidence type="ECO:0000256" key="4">
    <source>
        <dbReference type="ARBA" id="ARBA00023163"/>
    </source>
</evidence>
<dbReference type="Pfam" id="PF04198">
    <property type="entry name" value="Sugar-bind"/>
    <property type="match status" value="1"/>
</dbReference>
<dbReference type="PANTHER" id="PTHR34294">
    <property type="entry name" value="TRANSCRIPTIONAL REGULATOR-RELATED"/>
    <property type="match status" value="1"/>
</dbReference>
<keyword evidence="7" id="KW-1185">Reference proteome</keyword>
<gene>
    <name evidence="6" type="ORF">R83534S58_LOCUS1591</name>
</gene>
<protein>
    <submittedName>
        <fullName evidence="6">DeoR family (DeoR) (PDB:2GNP) (PUBMED:23974133)</fullName>
    </submittedName>
</protein>
<evidence type="ECO:0000313" key="7">
    <source>
        <dbReference type="Proteomes" id="UP001154272"/>
    </source>
</evidence>
<evidence type="ECO:0000256" key="2">
    <source>
        <dbReference type="ARBA" id="ARBA00023015"/>
    </source>
</evidence>
<dbReference type="Proteomes" id="UP001154272">
    <property type="component" value="Unassembled WGS sequence"/>
</dbReference>
<dbReference type="SUPFAM" id="SSF88659">
    <property type="entry name" value="Sigma3 and sigma4 domains of RNA polymerase sigma factors"/>
    <property type="match status" value="1"/>
</dbReference>
<dbReference type="InterPro" id="IPR013324">
    <property type="entry name" value="RNA_pol_sigma_r3/r4-like"/>
</dbReference>
<name>A0ABM9HRF5_9PROT</name>
<evidence type="ECO:0000259" key="5">
    <source>
        <dbReference type="Pfam" id="PF04198"/>
    </source>
</evidence>
<proteinExistence type="inferred from homology"/>
<evidence type="ECO:0000256" key="3">
    <source>
        <dbReference type="ARBA" id="ARBA00023125"/>
    </source>
</evidence>
<accession>A0ABM9HRF5</accession>
<reference evidence="6" key="1">
    <citation type="submission" date="2022-10" db="EMBL/GenBank/DDBJ databases">
        <authorList>
            <person name="Botero Cardona J."/>
        </authorList>
    </citation>
    <scope>NUCLEOTIDE SEQUENCE</scope>
    <source>
        <strain evidence="6">R-83534</strain>
    </source>
</reference>
<organism evidence="6 7">
    <name type="scientific">Commensalibacter papalotli</name>
    <name type="common">ex Botero et al. 2024</name>
    <dbReference type="NCBI Taxonomy" id="2972766"/>
    <lineage>
        <taxon>Bacteria</taxon>
        <taxon>Pseudomonadati</taxon>
        <taxon>Pseudomonadota</taxon>
        <taxon>Alphaproteobacteria</taxon>
        <taxon>Acetobacterales</taxon>
        <taxon>Acetobacteraceae</taxon>
    </lineage>
</organism>
<keyword evidence="2" id="KW-0805">Transcription regulation</keyword>
<dbReference type="InterPro" id="IPR051054">
    <property type="entry name" value="SorC_transcr_regulators"/>
</dbReference>
<dbReference type="InterPro" id="IPR037171">
    <property type="entry name" value="NagB/RpiA_transferase-like"/>
</dbReference>
<feature type="domain" description="Sugar-binding" evidence="5">
    <location>
        <begin position="62"/>
        <end position="315"/>
    </location>
</feature>
<dbReference type="RefSeq" id="WP_282024130.1">
    <property type="nucleotide sequence ID" value="NZ_CAMXCH010000003.1"/>
</dbReference>
<dbReference type="InterPro" id="IPR007324">
    <property type="entry name" value="Sugar-bd_dom_put"/>
</dbReference>
<dbReference type="EMBL" id="CAMXCH010000003">
    <property type="protein sequence ID" value="CAI3948947.1"/>
    <property type="molecule type" value="Genomic_DNA"/>
</dbReference>
<sequence>MTTPNELRFIARVARMYYLDNMKQPDIAKHLYISQATVSRLLKKAVAKNIVQISINEPENTFLELEEQIKNYFGLSEVVIAACEQDQEEQIFLHIGQAAAQFFSATMQQDEVIGISSWSESLLSMVNHLNHNFKISAKKIIQIQGGIGSLTVKKHAAILSSKLAKITHAETVLLPAQGIFGSTKAKTILMDDPYVKATLSQFNEITMALVGIGPISLAKLLADSGNILTKAEMNTITQKKAVGDICLHFYNNKGKPLETAIDQRIIGITLDQLKKIPRVIGVAGGKNKTDAILGALSGRLINILITDQYTAMRILQSIAPKLQKIK</sequence>
<evidence type="ECO:0000256" key="1">
    <source>
        <dbReference type="ARBA" id="ARBA00010466"/>
    </source>
</evidence>
<keyword evidence="3" id="KW-0238">DNA-binding</keyword>
<dbReference type="SUPFAM" id="SSF100950">
    <property type="entry name" value="NagB/RpiA/CoA transferase-like"/>
    <property type="match status" value="1"/>
</dbReference>
<comment type="caution">
    <text evidence="6">The sequence shown here is derived from an EMBL/GenBank/DDBJ whole genome shotgun (WGS) entry which is preliminary data.</text>
</comment>